<gene>
    <name evidence="1" type="ORF">GOODEAATRI_003961</name>
</gene>
<feature type="non-terminal residue" evidence="1">
    <location>
        <position position="1"/>
    </location>
</feature>
<keyword evidence="2" id="KW-1185">Reference proteome</keyword>
<accession>A0ABV0NIB8</accession>
<proteinExistence type="predicted"/>
<reference evidence="1 2" key="1">
    <citation type="submission" date="2021-06" db="EMBL/GenBank/DDBJ databases">
        <authorList>
            <person name="Palmer J.M."/>
        </authorList>
    </citation>
    <scope>NUCLEOTIDE SEQUENCE [LARGE SCALE GENOMIC DNA]</scope>
    <source>
        <strain evidence="1 2">GA_2019</strain>
        <tissue evidence="1">Muscle</tissue>
    </source>
</reference>
<dbReference type="EMBL" id="JAHRIO010040140">
    <property type="protein sequence ID" value="MEQ2170786.1"/>
    <property type="molecule type" value="Genomic_DNA"/>
</dbReference>
<comment type="caution">
    <text evidence="1">The sequence shown here is derived from an EMBL/GenBank/DDBJ whole genome shotgun (WGS) entry which is preliminary data.</text>
</comment>
<name>A0ABV0NIB8_9TELE</name>
<protein>
    <submittedName>
        <fullName evidence="1">Uncharacterized protein</fullName>
    </submittedName>
</protein>
<sequence length="158" mass="17421">FEKRCLTLGACGAKNSPCKCTQSQLSTAKMKEECECTVKADRANQSSIWLLQFCLCSPSPPAHRHALTLRWPWAVCQRLVASPWLAAKVFARGACLLLMVFDILAGALSFWLLRCCGCCGILKGSLVWGAVNARSFLFPTHLCHISPRPSLHLSPQLF</sequence>
<evidence type="ECO:0000313" key="1">
    <source>
        <dbReference type="EMBL" id="MEQ2170786.1"/>
    </source>
</evidence>
<dbReference type="Proteomes" id="UP001476798">
    <property type="component" value="Unassembled WGS sequence"/>
</dbReference>
<organism evidence="1 2">
    <name type="scientific">Goodea atripinnis</name>
    <dbReference type="NCBI Taxonomy" id="208336"/>
    <lineage>
        <taxon>Eukaryota</taxon>
        <taxon>Metazoa</taxon>
        <taxon>Chordata</taxon>
        <taxon>Craniata</taxon>
        <taxon>Vertebrata</taxon>
        <taxon>Euteleostomi</taxon>
        <taxon>Actinopterygii</taxon>
        <taxon>Neopterygii</taxon>
        <taxon>Teleostei</taxon>
        <taxon>Neoteleostei</taxon>
        <taxon>Acanthomorphata</taxon>
        <taxon>Ovalentaria</taxon>
        <taxon>Atherinomorphae</taxon>
        <taxon>Cyprinodontiformes</taxon>
        <taxon>Goodeidae</taxon>
        <taxon>Goodea</taxon>
    </lineage>
</organism>
<evidence type="ECO:0000313" key="2">
    <source>
        <dbReference type="Proteomes" id="UP001476798"/>
    </source>
</evidence>